<dbReference type="InterPro" id="IPR027095">
    <property type="entry name" value="Golgin-45"/>
</dbReference>
<feature type="region of interest" description="Disordered" evidence="2">
    <location>
        <begin position="1"/>
        <end position="25"/>
    </location>
</feature>
<keyword evidence="1" id="KW-0175">Coiled coil</keyword>
<gene>
    <name evidence="3" type="ORF">TIS948_LOCUS22405</name>
</gene>
<feature type="coiled-coil region" evidence="1">
    <location>
        <begin position="29"/>
        <end position="110"/>
    </location>
</feature>
<protein>
    <submittedName>
        <fullName evidence="3">Uncharacterized protein</fullName>
    </submittedName>
</protein>
<feature type="compositionally biased region" description="Polar residues" evidence="2">
    <location>
        <begin position="11"/>
        <end position="25"/>
    </location>
</feature>
<dbReference type="AlphaFoldDB" id="A0A817VBF7"/>
<evidence type="ECO:0000256" key="1">
    <source>
        <dbReference type="SAM" id="Coils"/>
    </source>
</evidence>
<organism evidence="3 4">
    <name type="scientific">Rotaria socialis</name>
    <dbReference type="NCBI Taxonomy" id="392032"/>
    <lineage>
        <taxon>Eukaryota</taxon>
        <taxon>Metazoa</taxon>
        <taxon>Spiralia</taxon>
        <taxon>Gnathifera</taxon>
        <taxon>Rotifera</taxon>
        <taxon>Eurotatoria</taxon>
        <taxon>Bdelloidea</taxon>
        <taxon>Philodinida</taxon>
        <taxon>Philodinidae</taxon>
        <taxon>Rotaria</taxon>
    </lineage>
</organism>
<comment type="caution">
    <text evidence="3">The sequence shown here is derived from an EMBL/GenBank/DDBJ whole genome shotgun (WGS) entry which is preliminary data.</text>
</comment>
<name>A0A817VBF7_9BILA</name>
<dbReference type="GO" id="GO:0000139">
    <property type="term" value="C:Golgi membrane"/>
    <property type="evidence" value="ECO:0007669"/>
    <property type="project" value="TreeGrafter"/>
</dbReference>
<reference evidence="3" key="1">
    <citation type="submission" date="2021-02" db="EMBL/GenBank/DDBJ databases">
        <authorList>
            <person name="Nowell W R."/>
        </authorList>
    </citation>
    <scope>NUCLEOTIDE SEQUENCE</scope>
</reference>
<dbReference type="OrthoDB" id="5959043at2759"/>
<proteinExistence type="predicted"/>
<sequence length="309" mass="35582">MFQKKRIKSIRPSSPNTHTSQDLNLSSDQQELKLELERAQDENAGLKQQLDIQTQVNAELKKLLVASIGNDFQYRLERLLRDKSRYEIEIQTLTRKINDLLEDIEKLTIKCDINQSKLAGSRVLIDELNMHKSVLSVQYNDCTNVIQRLLAERSKIAKELVQAHSSLSLLNEMALNNSRKHLSISPKFDLIQLSSYVQTLASSLYNYLKQTIFHQQANYRQLSIQLELTETETCALEILQSHTSVSSSVQASTNTIDKKLNDIEQIESMINRLKLVSQKKSHERFHPTTRYENLTLNCCRDCSGEIYIV</sequence>
<evidence type="ECO:0000313" key="3">
    <source>
        <dbReference type="EMBL" id="CAF3341545.1"/>
    </source>
</evidence>
<evidence type="ECO:0000313" key="4">
    <source>
        <dbReference type="Proteomes" id="UP000663825"/>
    </source>
</evidence>
<dbReference type="Proteomes" id="UP000663825">
    <property type="component" value="Unassembled WGS sequence"/>
</dbReference>
<dbReference type="EMBL" id="CAJNXB010003848">
    <property type="protein sequence ID" value="CAF3341545.1"/>
    <property type="molecule type" value="Genomic_DNA"/>
</dbReference>
<dbReference type="GO" id="GO:0007030">
    <property type="term" value="P:Golgi organization"/>
    <property type="evidence" value="ECO:0007669"/>
    <property type="project" value="InterPro"/>
</dbReference>
<accession>A0A817VBF7</accession>
<evidence type="ECO:0000256" key="2">
    <source>
        <dbReference type="SAM" id="MobiDB-lite"/>
    </source>
</evidence>
<dbReference type="PANTHER" id="PTHR13066:SF2">
    <property type="entry name" value="GOLGIN-45"/>
    <property type="match status" value="1"/>
</dbReference>
<dbReference type="PANTHER" id="PTHR13066">
    <property type="entry name" value="BASIC LEUCINE ZIPPER NUCLEAR FACTOR 1 BLZF1 PROTEIN"/>
    <property type="match status" value="1"/>
</dbReference>
<dbReference type="GO" id="GO:0043001">
    <property type="term" value="P:Golgi to plasma membrane protein transport"/>
    <property type="evidence" value="ECO:0007669"/>
    <property type="project" value="InterPro"/>
</dbReference>